<dbReference type="SUPFAM" id="SSF56112">
    <property type="entry name" value="Protein kinase-like (PK-like)"/>
    <property type="match status" value="1"/>
</dbReference>
<keyword evidence="2" id="KW-0433">Leucine-rich repeat</keyword>
<feature type="transmembrane region" description="Helical" evidence="10">
    <location>
        <begin position="229"/>
        <end position="252"/>
    </location>
</feature>
<dbReference type="PANTHER" id="PTHR48010">
    <property type="entry name" value="OS05G0588300 PROTEIN"/>
    <property type="match status" value="1"/>
</dbReference>
<keyword evidence="8 10" id="KW-1133">Transmembrane helix</keyword>
<dbReference type="InterPro" id="IPR032675">
    <property type="entry name" value="LRR_dom_sf"/>
</dbReference>
<dbReference type="GO" id="GO:0005524">
    <property type="term" value="F:ATP binding"/>
    <property type="evidence" value="ECO:0007669"/>
    <property type="project" value="UniProtKB-KW"/>
</dbReference>
<keyword evidence="5" id="KW-0677">Repeat</keyword>
<evidence type="ECO:0000256" key="8">
    <source>
        <dbReference type="ARBA" id="ARBA00022989"/>
    </source>
</evidence>
<evidence type="ECO:0000256" key="3">
    <source>
        <dbReference type="ARBA" id="ARBA00022692"/>
    </source>
</evidence>
<keyword evidence="4 11" id="KW-0732">Signal</keyword>
<dbReference type="EMBL" id="JARBHA010000001">
    <property type="protein sequence ID" value="KAJ9708512.1"/>
    <property type="molecule type" value="Genomic_DNA"/>
</dbReference>
<dbReference type="InterPro" id="IPR013210">
    <property type="entry name" value="LRR_N_plant-typ"/>
</dbReference>
<dbReference type="InterPro" id="IPR003591">
    <property type="entry name" value="Leu-rich_rpt_typical-subtyp"/>
</dbReference>
<evidence type="ECO:0000256" key="1">
    <source>
        <dbReference type="ARBA" id="ARBA00004370"/>
    </source>
</evidence>
<evidence type="ECO:0000256" key="7">
    <source>
        <dbReference type="ARBA" id="ARBA00022840"/>
    </source>
</evidence>
<proteinExistence type="predicted"/>
<dbReference type="FunFam" id="1.10.510.10:FF:000095">
    <property type="entry name" value="protein STRUBBELIG-RECEPTOR FAMILY 8"/>
    <property type="match status" value="1"/>
</dbReference>
<dbReference type="PROSITE" id="PS50011">
    <property type="entry name" value="PROTEIN_KINASE_DOM"/>
    <property type="match status" value="1"/>
</dbReference>
<keyword evidence="7" id="KW-0067">ATP-binding</keyword>
<dbReference type="SMART" id="SM00369">
    <property type="entry name" value="LRR_TYP"/>
    <property type="match status" value="3"/>
</dbReference>
<dbReference type="InterPro" id="IPR001611">
    <property type="entry name" value="Leu-rich_rpt"/>
</dbReference>
<organism evidence="13 14">
    <name type="scientific">Vitis rotundifolia</name>
    <name type="common">Muscadine grape</name>
    <dbReference type="NCBI Taxonomy" id="103349"/>
    <lineage>
        <taxon>Eukaryota</taxon>
        <taxon>Viridiplantae</taxon>
        <taxon>Streptophyta</taxon>
        <taxon>Embryophyta</taxon>
        <taxon>Tracheophyta</taxon>
        <taxon>Spermatophyta</taxon>
        <taxon>Magnoliopsida</taxon>
        <taxon>eudicotyledons</taxon>
        <taxon>Gunneridae</taxon>
        <taxon>Pentapetalae</taxon>
        <taxon>rosids</taxon>
        <taxon>Vitales</taxon>
        <taxon>Vitaceae</taxon>
        <taxon>Viteae</taxon>
        <taxon>Vitis</taxon>
    </lineage>
</organism>
<feature type="chain" id="PRO_5041208721" description="Protein kinase domain-containing protein" evidence="11">
    <location>
        <begin position="21"/>
        <end position="615"/>
    </location>
</feature>
<reference evidence="13 14" key="1">
    <citation type="journal article" date="2023" name="BMC Biotechnol.">
        <title>Vitis rotundifolia cv Carlos genome sequencing.</title>
        <authorList>
            <person name="Huff M."/>
            <person name="Hulse-Kemp A."/>
            <person name="Scheffler B."/>
            <person name="Youngblood R."/>
            <person name="Simpson S."/>
            <person name="Babiker E."/>
            <person name="Staton M."/>
        </authorList>
    </citation>
    <scope>NUCLEOTIDE SEQUENCE [LARGE SCALE GENOMIC DNA]</scope>
    <source>
        <tissue evidence="13">Leaf</tissue>
    </source>
</reference>
<gene>
    <name evidence="13" type="ORF">PVL29_000513</name>
</gene>
<dbReference type="Pfam" id="PF13855">
    <property type="entry name" value="LRR_8"/>
    <property type="match status" value="1"/>
</dbReference>
<keyword evidence="9 10" id="KW-0472">Membrane</keyword>
<dbReference type="SUPFAM" id="SSF52058">
    <property type="entry name" value="L domain-like"/>
    <property type="match status" value="1"/>
</dbReference>
<evidence type="ECO:0000256" key="10">
    <source>
        <dbReference type="SAM" id="Phobius"/>
    </source>
</evidence>
<comment type="subcellular location">
    <subcellularLocation>
        <location evidence="1">Membrane</location>
    </subcellularLocation>
</comment>
<dbReference type="AlphaFoldDB" id="A0AA39AJ32"/>
<keyword evidence="6" id="KW-0547">Nucleotide-binding</keyword>
<protein>
    <recommendedName>
        <fullName evidence="12">Protein kinase domain-containing protein</fullName>
    </recommendedName>
</protein>
<accession>A0AA39AJ32</accession>
<evidence type="ECO:0000256" key="4">
    <source>
        <dbReference type="ARBA" id="ARBA00022729"/>
    </source>
</evidence>
<evidence type="ECO:0000313" key="14">
    <source>
        <dbReference type="Proteomes" id="UP001168098"/>
    </source>
</evidence>
<dbReference type="Gene3D" id="3.30.200.20">
    <property type="entry name" value="Phosphorylase Kinase, domain 1"/>
    <property type="match status" value="1"/>
</dbReference>
<evidence type="ECO:0000256" key="2">
    <source>
        <dbReference type="ARBA" id="ARBA00022614"/>
    </source>
</evidence>
<feature type="domain" description="Protein kinase" evidence="12">
    <location>
        <begin position="320"/>
        <end position="590"/>
    </location>
</feature>
<evidence type="ECO:0000313" key="13">
    <source>
        <dbReference type="EMBL" id="KAJ9708512.1"/>
    </source>
</evidence>
<dbReference type="Pfam" id="PF08263">
    <property type="entry name" value="LRRNT_2"/>
    <property type="match status" value="1"/>
</dbReference>
<dbReference type="Pfam" id="PF00560">
    <property type="entry name" value="LRR_1"/>
    <property type="match status" value="2"/>
</dbReference>
<dbReference type="PROSITE" id="PS51450">
    <property type="entry name" value="LRR"/>
    <property type="match status" value="1"/>
</dbReference>
<evidence type="ECO:0000259" key="12">
    <source>
        <dbReference type="PROSITE" id="PS50011"/>
    </source>
</evidence>
<dbReference type="InterPro" id="IPR011009">
    <property type="entry name" value="Kinase-like_dom_sf"/>
</dbReference>
<dbReference type="GO" id="GO:0004672">
    <property type="term" value="F:protein kinase activity"/>
    <property type="evidence" value="ECO:0007669"/>
    <property type="project" value="InterPro"/>
</dbReference>
<dbReference type="FunFam" id="3.80.10.10:FF:000234">
    <property type="entry name" value="Probable inactive receptor kinase RLK902"/>
    <property type="match status" value="1"/>
</dbReference>
<name>A0AA39AJ32_VITRO</name>
<dbReference type="InterPro" id="IPR001245">
    <property type="entry name" value="Ser-Thr/Tyr_kinase_cat_dom"/>
</dbReference>
<dbReference type="InterPro" id="IPR050994">
    <property type="entry name" value="At_inactive_RLKs"/>
</dbReference>
<comment type="caution">
    <text evidence="13">The sequence shown here is derived from an EMBL/GenBank/DDBJ whole genome shotgun (WGS) entry which is preliminary data.</text>
</comment>
<sequence length="615" mass="67503">MYSHLFTLLLLFFYFPPAKPDLSSDRAALLAFRDYVRGRTLIWNGTDTCSWEGIQCVADRVTSLRLPADGLTGNIPSNTLGNLTQLRDLSLRGNSLTGNLPSDLGSCTQLQRLFLQDNRFSGQIPVRLFLLNNLVRLDLSRNNLSGEISPWFGNLTKLRTLYLERNQLSGSIPDLNLGLRYFNVSYNRLSGSIPKGLRNFGSDAFQGNSLCGSPLASCPDSGNKLSGGAIAGIVIASVIGLVLIIIVVLIFFRKYRRTTRSGPEFEIPSNQPVDMGENGGGINGFPAEKAANGVEKIRNTNGLVFLGNGLSVFDLEELLRASAEVLGKGTCGTTYKAMVGEGVEVVVKRLRNVCVYEREFLEEVARLGGMVHENLASIRAYYYGRDEKLLIYDCLPMGNLSSLLHRDRGAGRAPLSWQVRGRIALGAARGIEYLHSHGPNVSHGNIKSSNILLTNSCDAQVTEFGIVQLVSVTSAPKHSGYCAPEARGSYTVSQKADVYSFGVVLLELLTAKAPTCALSNEEEMELPRWVESVVQERGAIDVFDLELLRHDDIEEQVVLLLHLALLCTSKHPKRRPSMAEVTRQIEHIFGLGLPEYEPQPNQIEDGSWPLVTSSS</sequence>
<keyword evidence="14" id="KW-1185">Reference proteome</keyword>
<evidence type="ECO:0000256" key="9">
    <source>
        <dbReference type="ARBA" id="ARBA00023136"/>
    </source>
</evidence>
<evidence type="ECO:0000256" key="11">
    <source>
        <dbReference type="SAM" id="SignalP"/>
    </source>
</evidence>
<evidence type="ECO:0000256" key="6">
    <source>
        <dbReference type="ARBA" id="ARBA00022741"/>
    </source>
</evidence>
<dbReference type="PANTHER" id="PTHR48010:SF76">
    <property type="entry name" value="INACTIVE RECEPTOR KINASE RLK902-RELATED"/>
    <property type="match status" value="1"/>
</dbReference>
<dbReference type="GO" id="GO:0016020">
    <property type="term" value="C:membrane"/>
    <property type="evidence" value="ECO:0007669"/>
    <property type="project" value="UniProtKB-SubCell"/>
</dbReference>
<feature type="signal peptide" evidence="11">
    <location>
        <begin position="1"/>
        <end position="20"/>
    </location>
</feature>
<keyword evidence="3 10" id="KW-0812">Transmembrane</keyword>
<dbReference type="Proteomes" id="UP001168098">
    <property type="component" value="Unassembled WGS sequence"/>
</dbReference>
<dbReference type="Gene3D" id="3.80.10.10">
    <property type="entry name" value="Ribonuclease Inhibitor"/>
    <property type="match status" value="2"/>
</dbReference>
<dbReference type="Pfam" id="PF07714">
    <property type="entry name" value="PK_Tyr_Ser-Thr"/>
    <property type="match status" value="1"/>
</dbReference>
<evidence type="ECO:0000256" key="5">
    <source>
        <dbReference type="ARBA" id="ARBA00022737"/>
    </source>
</evidence>
<dbReference type="InterPro" id="IPR000719">
    <property type="entry name" value="Prot_kinase_dom"/>
</dbReference>
<dbReference type="Gene3D" id="1.10.510.10">
    <property type="entry name" value="Transferase(Phosphotransferase) domain 1"/>
    <property type="match status" value="1"/>
</dbReference>